<dbReference type="InterPro" id="IPR025736">
    <property type="entry name" value="PucR_C-HTH_dom"/>
</dbReference>
<accession>A0A0M8PJ31</accession>
<reference evidence="2 3" key="1">
    <citation type="journal article" date="2015" name="Genome Announc.">
        <title>Draft Genome Sequence of Rhodococcus rhodochrous Strain KG-21, a Soil Isolate from Oil Fields of Krishna-Godavari Basin, India.</title>
        <authorList>
            <person name="Dawar C."/>
            <person name="Aggarwal R.K."/>
        </authorList>
    </citation>
    <scope>NUCLEOTIDE SEQUENCE [LARGE SCALE GENOMIC DNA]</scope>
    <source>
        <strain evidence="2 3">KG-21</strain>
    </source>
</reference>
<dbReference type="PANTHER" id="PTHR33744:SF1">
    <property type="entry name" value="DNA-BINDING TRANSCRIPTIONAL ACTIVATOR ADER"/>
    <property type="match status" value="1"/>
</dbReference>
<dbReference type="Proteomes" id="UP000037712">
    <property type="component" value="Unassembled WGS sequence"/>
</dbReference>
<sequence>MLDVATQFNDVGIFDLNDLGLRVAMAGEPELGTLLVQRYLAPVNVQGDFGTELITTLREYFVAERQIARAARKLGIHPNSMRYRLHRFEEIVDVSLEDPKVLTELWWALEYAYVHQNDVRIAVE</sequence>
<name>A0A0M8PJ31_RHORH</name>
<dbReference type="Gene3D" id="1.10.10.2840">
    <property type="entry name" value="PucR C-terminal helix-turn-helix domain"/>
    <property type="match status" value="1"/>
</dbReference>
<organism evidence="2 3">
    <name type="scientific">Rhodococcus rhodochrous KG-21</name>
    <dbReference type="NCBI Taxonomy" id="1441923"/>
    <lineage>
        <taxon>Bacteria</taxon>
        <taxon>Bacillati</taxon>
        <taxon>Actinomycetota</taxon>
        <taxon>Actinomycetes</taxon>
        <taxon>Mycobacteriales</taxon>
        <taxon>Nocardiaceae</taxon>
        <taxon>Rhodococcus</taxon>
    </lineage>
</organism>
<dbReference type="PANTHER" id="PTHR33744">
    <property type="entry name" value="CARBOHYDRATE DIACID REGULATOR"/>
    <property type="match status" value="1"/>
</dbReference>
<feature type="domain" description="PucR C-terminal helix-turn-helix" evidence="1">
    <location>
        <begin position="53"/>
        <end position="110"/>
    </location>
</feature>
<gene>
    <name evidence="2" type="ORF">Z051_03650</name>
</gene>
<evidence type="ECO:0000313" key="2">
    <source>
        <dbReference type="EMBL" id="KOS57584.1"/>
    </source>
</evidence>
<comment type="caution">
    <text evidence="2">The sequence shown here is derived from an EMBL/GenBank/DDBJ whole genome shotgun (WGS) entry which is preliminary data.</text>
</comment>
<evidence type="ECO:0000313" key="3">
    <source>
        <dbReference type="Proteomes" id="UP000037712"/>
    </source>
</evidence>
<dbReference type="EMBL" id="AZYO01000004">
    <property type="protein sequence ID" value="KOS57584.1"/>
    <property type="molecule type" value="Genomic_DNA"/>
</dbReference>
<protein>
    <recommendedName>
        <fullName evidence="1">PucR C-terminal helix-turn-helix domain-containing protein</fullName>
    </recommendedName>
</protein>
<proteinExistence type="predicted"/>
<reference evidence="3" key="2">
    <citation type="submission" date="2015-01" db="EMBL/GenBank/DDBJ databases">
        <title>Draft genome sequence of potential hydrocarbon metabolising strain of Rhodococcus rhodochrous.</title>
        <authorList>
            <person name="Aggarwal R.K."/>
            <person name="Dawar C."/>
        </authorList>
    </citation>
    <scope>NUCLEOTIDE SEQUENCE [LARGE SCALE GENOMIC DNA]</scope>
    <source>
        <strain evidence="3">KG-21</strain>
    </source>
</reference>
<dbReference type="InterPro" id="IPR042070">
    <property type="entry name" value="PucR_C-HTH_sf"/>
</dbReference>
<dbReference type="InterPro" id="IPR051448">
    <property type="entry name" value="CdaR-like_regulators"/>
</dbReference>
<evidence type="ECO:0000259" key="1">
    <source>
        <dbReference type="Pfam" id="PF13556"/>
    </source>
</evidence>
<dbReference type="PATRIC" id="fig|1441923.3.peg.803"/>
<dbReference type="AlphaFoldDB" id="A0A0M8PJ31"/>
<dbReference type="Pfam" id="PF13556">
    <property type="entry name" value="HTH_30"/>
    <property type="match status" value="1"/>
</dbReference>